<comment type="similarity">
    <text evidence="1">Belongs to the NATD1 family.</text>
</comment>
<evidence type="ECO:0000256" key="1">
    <source>
        <dbReference type="ARBA" id="ARBA00006233"/>
    </source>
</evidence>
<evidence type="ECO:0000313" key="5">
    <source>
        <dbReference type="EMBL" id="KAK7083024.1"/>
    </source>
</evidence>
<dbReference type="InterPro" id="IPR016181">
    <property type="entry name" value="Acyl_CoA_acyltransferase"/>
</dbReference>
<dbReference type="Proteomes" id="UP001381693">
    <property type="component" value="Unassembled WGS sequence"/>
</dbReference>
<dbReference type="PANTHER" id="PTHR31435:SF9">
    <property type="entry name" value="PROTEIN NATD1"/>
    <property type="match status" value="1"/>
</dbReference>
<organism evidence="5 6">
    <name type="scientific">Halocaridina rubra</name>
    <name type="common">Hawaiian red shrimp</name>
    <dbReference type="NCBI Taxonomy" id="373956"/>
    <lineage>
        <taxon>Eukaryota</taxon>
        <taxon>Metazoa</taxon>
        <taxon>Ecdysozoa</taxon>
        <taxon>Arthropoda</taxon>
        <taxon>Crustacea</taxon>
        <taxon>Multicrustacea</taxon>
        <taxon>Malacostraca</taxon>
        <taxon>Eumalacostraca</taxon>
        <taxon>Eucarida</taxon>
        <taxon>Decapoda</taxon>
        <taxon>Pleocyemata</taxon>
        <taxon>Caridea</taxon>
        <taxon>Atyoidea</taxon>
        <taxon>Atyidae</taxon>
        <taxon>Halocaridina</taxon>
    </lineage>
</organism>
<dbReference type="PROSITE" id="PS51729">
    <property type="entry name" value="GNAT_YJDJ"/>
    <property type="match status" value="1"/>
</dbReference>
<dbReference type="PANTHER" id="PTHR31435">
    <property type="entry name" value="PROTEIN NATD1"/>
    <property type="match status" value="1"/>
</dbReference>
<proteinExistence type="inferred from homology"/>
<keyword evidence="6" id="KW-1185">Reference proteome</keyword>
<feature type="domain" description="N-acetyltransferase" evidence="4">
    <location>
        <begin position="40"/>
        <end position="96"/>
    </location>
</feature>
<dbReference type="AlphaFoldDB" id="A0AAN8XNY0"/>
<comment type="caution">
    <text evidence="5">The sequence shown here is derived from an EMBL/GenBank/DDBJ whole genome shotgun (WGS) entry which is preliminary data.</text>
</comment>
<reference evidence="5 6" key="1">
    <citation type="submission" date="2023-11" db="EMBL/GenBank/DDBJ databases">
        <title>Halocaridina rubra genome assembly.</title>
        <authorList>
            <person name="Smith C."/>
        </authorList>
    </citation>
    <scope>NUCLEOTIDE SEQUENCE [LARGE SCALE GENOMIC DNA]</scope>
    <source>
        <strain evidence="5">EP-1</strain>
        <tissue evidence="5">Whole</tissue>
    </source>
</reference>
<dbReference type="Gene3D" id="3.40.630.30">
    <property type="match status" value="1"/>
</dbReference>
<accession>A0AAN8XNY0</accession>
<dbReference type="Pfam" id="PF14542">
    <property type="entry name" value="Acetyltransf_CG"/>
    <property type="match status" value="1"/>
</dbReference>
<evidence type="ECO:0000256" key="2">
    <source>
        <dbReference type="ARBA" id="ARBA00020243"/>
    </source>
</evidence>
<protein>
    <recommendedName>
        <fullName evidence="2">Protein NATD1</fullName>
    </recommendedName>
    <alternativeName>
        <fullName evidence="3">N-acetyltransferase domain-containing protein 1</fullName>
    </alternativeName>
</protein>
<sequence length="96" mass="10856">MSQNECWSLYYQVYIPRTESRAALGIRLKSGEVPEGMQVHHDQENKEFYISLGNEKAFLQYDIIDEEAGLVDLQHTVVPDAYRGQGIAKVLAKIAA</sequence>
<dbReference type="EMBL" id="JAXCGZ010003827">
    <property type="protein sequence ID" value="KAK7083024.1"/>
    <property type="molecule type" value="Genomic_DNA"/>
</dbReference>
<dbReference type="SUPFAM" id="SSF55729">
    <property type="entry name" value="Acyl-CoA N-acyltransferases (Nat)"/>
    <property type="match status" value="1"/>
</dbReference>
<evidence type="ECO:0000256" key="3">
    <source>
        <dbReference type="ARBA" id="ARBA00031876"/>
    </source>
</evidence>
<dbReference type="InterPro" id="IPR045057">
    <property type="entry name" value="Gcn5-rel_NAT"/>
</dbReference>
<evidence type="ECO:0000259" key="4">
    <source>
        <dbReference type="PROSITE" id="PS51729"/>
    </source>
</evidence>
<gene>
    <name evidence="5" type="ORF">SK128_028252</name>
</gene>
<evidence type="ECO:0000313" key="6">
    <source>
        <dbReference type="Proteomes" id="UP001381693"/>
    </source>
</evidence>
<name>A0AAN8XNY0_HALRR</name>
<dbReference type="InterPro" id="IPR031165">
    <property type="entry name" value="GNAT_YJDJ"/>
</dbReference>